<evidence type="ECO:0000313" key="2">
    <source>
        <dbReference type="Proteomes" id="UP000829685"/>
    </source>
</evidence>
<comment type="caution">
    <text evidence="1">The sequence shown here is derived from an EMBL/GenBank/DDBJ whole genome shotgun (WGS) entry which is preliminary data.</text>
</comment>
<name>A0A9Q0ANP7_9PEZI</name>
<proteinExistence type="predicted"/>
<protein>
    <submittedName>
        <fullName evidence="1">Uncharacterized protein</fullName>
    </submittedName>
</protein>
<accession>A0A9Q0ANP7</accession>
<evidence type="ECO:0000313" key="1">
    <source>
        <dbReference type="EMBL" id="KAI1867559.1"/>
    </source>
</evidence>
<keyword evidence="2" id="KW-1185">Reference proteome</keyword>
<gene>
    <name evidence="1" type="ORF">JX265_007361</name>
</gene>
<sequence>MVRRNEIDDIDLSIRFKFGVHTIFLFVDASSHFSDVSSELLEVLQERFPDGLKADKDSPPTALPDDSSQIEFAVLRSQTDPSLGWIPLHAKSDDTPVGKGLKDNQTVAFAFRDAADEDFGEVVFEVAFPTYEEEMEE</sequence>
<organism evidence="1 2">
    <name type="scientific">Neoarthrinium moseri</name>
    <dbReference type="NCBI Taxonomy" id="1658444"/>
    <lineage>
        <taxon>Eukaryota</taxon>
        <taxon>Fungi</taxon>
        <taxon>Dikarya</taxon>
        <taxon>Ascomycota</taxon>
        <taxon>Pezizomycotina</taxon>
        <taxon>Sordariomycetes</taxon>
        <taxon>Xylariomycetidae</taxon>
        <taxon>Amphisphaeriales</taxon>
        <taxon>Apiosporaceae</taxon>
        <taxon>Neoarthrinium</taxon>
    </lineage>
</organism>
<dbReference type="OrthoDB" id="5376498at2759"/>
<dbReference type="AlphaFoldDB" id="A0A9Q0ANP7"/>
<dbReference type="Proteomes" id="UP000829685">
    <property type="component" value="Unassembled WGS sequence"/>
</dbReference>
<dbReference type="EMBL" id="JAFIMR010000018">
    <property type="protein sequence ID" value="KAI1867559.1"/>
    <property type="molecule type" value="Genomic_DNA"/>
</dbReference>
<reference evidence="1" key="1">
    <citation type="submission" date="2021-03" db="EMBL/GenBank/DDBJ databases">
        <title>Revisited historic fungal species revealed as producer of novel bioactive compounds through whole genome sequencing and comparative genomics.</title>
        <authorList>
            <person name="Vignolle G.A."/>
            <person name="Hochenegger N."/>
            <person name="Mach R.L."/>
            <person name="Mach-Aigner A.R."/>
            <person name="Javad Rahimi M."/>
            <person name="Salim K.A."/>
            <person name="Chan C.M."/>
            <person name="Lim L.B.L."/>
            <person name="Cai F."/>
            <person name="Druzhinina I.S."/>
            <person name="U'Ren J.M."/>
            <person name="Derntl C."/>
        </authorList>
    </citation>
    <scope>NUCLEOTIDE SEQUENCE</scope>
    <source>
        <strain evidence="1">TUCIM 5799</strain>
    </source>
</reference>